<dbReference type="GeneID" id="41355533"/>
<dbReference type="AlphaFoldDB" id="C4Z598"/>
<dbReference type="eggNOG" id="ENOG5031E01">
    <property type="taxonomic scope" value="Bacteria"/>
</dbReference>
<dbReference type="EMBL" id="CP001104">
    <property type="protein sequence ID" value="ACR71802.1"/>
    <property type="molecule type" value="Genomic_DNA"/>
</dbReference>
<keyword evidence="5" id="KW-1185">Reference proteome</keyword>
<protein>
    <recommendedName>
        <fullName evidence="6">Pilus assembly protein PilO</fullName>
    </recommendedName>
</protein>
<dbReference type="KEGG" id="eel:EUBELI_00794"/>
<dbReference type="RefSeq" id="WP_012739038.1">
    <property type="nucleotide sequence ID" value="NC_012778.1"/>
</dbReference>
<evidence type="ECO:0000313" key="5">
    <source>
        <dbReference type="Proteomes" id="UP000001476"/>
    </source>
</evidence>
<feature type="compositionally biased region" description="Polar residues" evidence="2">
    <location>
        <begin position="221"/>
        <end position="234"/>
    </location>
</feature>
<evidence type="ECO:0000256" key="3">
    <source>
        <dbReference type="SAM" id="Phobius"/>
    </source>
</evidence>
<accession>C4Z598</accession>
<keyword evidence="3" id="KW-0472">Membrane</keyword>
<evidence type="ECO:0000256" key="2">
    <source>
        <dbReference type="SAM" id="MobiDB-lite"/>
    </source>
</evidence>
<keyword evidence="1" id="KW-0175">Coiled coil</keyword>
<reference evidence="4 5" key="1">
    <citation type="journal article" date="2009" name="Proc. Natl. Acad. Sci. U.S.A.">
        <title>Characterizing a model human gut microbiota composed of members of its two dominant bacterial phyla.</title>
        <authorList>
            <person name="Mahowald M.A."/>
            <person name="Rey F.E."/>
            <person name="Seedorf H."/>
            <person name="Turnbaugh P.J."/>
            <person name="Fulton R.S."/>
            <person name="Wollam A."/>
            <person name="Shah N."/>
            <person name="Wang C."/>
            <person name="Magrini V."/>
            <person name="Wilson R.K."/>
            <person name="Cantarel B.L."/>
            <person name="Coutinho P.M."/>
            <person name="Henrissat B."/>
            <person name="Crock L.W."/>
            <person name="Russell A."/>
            <person name="Verberkmoes N.C."/>
            <person name="Hettich R.L."/>
            <person name="Gordon J.I."/>
        </authorList>
    </citation>
    <scope>NUCLEOTIDE SEQUENCE [LARGE SCALE GENOMIC DNA]</scope>
    <source>
        <strain evidence="5">ATCC 27750 / DSM 3376 / VPI C15-48 / C15-B4</strain>
    </source>
</reference>
<feature type="transmembrane region" description="Helical" evidence="3">
    <location>
        <begin position="20"/>
        <end position="40"/>
    </location>
</feature>
<feature type="region of interest" description="Disordered" evidence="2">
    <location>
        <begin position="213"/>
        <end position="234"/>
    </location>
</feature>
<dbReference type="STRING" id="515620.EUBELI_00794"/>
<keyword evidence="3" id="KW-0812">Transmembrane</keyword>
<feature type="coiled-coil region" evidence="1">
    <location>
        <begin position="44"/>
        <end position="74"/>
    </location>
</feature>
<proteinExistence type="predicted"/>
<dbReference type="Proteomes" id="UP000001476">
    <property type="component" value="Chromosome"/>
</dbReference>
<dbReference type="HOGENOM" id="CLU_1183595_0_0_9"/>
<evidence type="ECO:0000313" key="4">
    <source>
        <dbReference type="EMBL" id="ACR71802.1"/>
    </source>
</evidence>
<sequence>MDKDKLKGMLKISERDKKLLIVVMAVLIMALAYFFGYSNLSSQVDTLSTKKANLEVTKKDLKEKNNNKQKYITDTDKLSKAYAILMDKYDSGSSQPNTIEFFNKTEDVTGTWVKSLALSPKTSIYKFGQIASSNTNGTSTYSSNYVGYKTSINITYEGNYEQWKHFIKYINTYASKCTIDSLAASYGESTGTVSGTAVISLYSIEGGDRKFSEPKFDSKTGTKNIFSSGSLTTD</sequence>
<evidence type="ECO:0008006" key="6">
    <source>
        <dbReference type="Google" id="ProtNLM"/>
    </source>
</evidence>
<organism evidence="4 5">
    <name type="scientific">Lachnospira eligens (strain ATCC 27750 / DSM 3376 / VPI C15-48 / C15-B4)</name>
    <name type="common">Eubacterium eligens</name>
    <dbReference type="NCBI Taxonomy" id="515620"/>
    <lineage>
        <taxon>Bacteria</taxon>
        <taxon>Bacillati</taxon>
        <taxon>Bacillota</taxon>
        <taxon>Clostridia</taxon>
        <taxon>Lachnospirales</taxon>
        <taxon>Lachnospiraceae</taxon>
        <taxon>Lachnospira</taxon>
    </lineage>
</organism>
<name>C4Z598_LACE2</name>
<evidence type="ECO:0000256" key="1">
    <source>
        <dbReference type="SAM" id="Coils"/>
    </source>
</evidence>
<keyword evidence="3" id="KW-1133">Transmembrane helix</keyword>
<gene>
    <name evidence="4" type="ordered locus">EUBELI_00794</name>
</gene>